<evidence type="ECO:0000313" key="2">
    <source>
        <dbReference type="EMBL" id="CCG01366.1"/>
    </source>
</evidence>
<proteinExistence type="predicted"/>
<dbReference type="STRING" id="1146883.BLASA_0394"/>
<reference evidence="3" key="2">
    <citation type="submission" date="2012-02" db="EMBL/GenBank/DDBJ databases">
        <title>Complete genome sequence of Blastococcus saxobsidens strain DD2.</title>
        <authorList>
            <person name="Genoscope."/>
        </authorList>
    </citation>
    <scope>NUCLEOTIDE SEQUENCE [LARGE SCALE GENOMIC DNA]</scope>
    <source>
        <strain evidence="3">DD2</strain>
    </source>
</reference>
<dbReference type="HOGENOM" id="CLU_1944557_0_0_11"/>
<name>H6RN13_BLASD</name>
<protein>
    <submittedName>
        <fullName evidence="2">Uncharacterized protein</fullName>
    </submittedName>
</protein>
<feature type="region of interest" description="Disordered" evidence="1">
    <location>
        <begin position="52"/>
        <end position="83"/>
    </location>
</feature>
<evidence type="ECO:0000313" key="3">
    <source>
        <dbReference type="Proteomes" id="UP000007517"/>
    </source>
</evidence>
<dbReference type="KEGG" id="bsd:BLASA_0394"/>
<sequence length="129" mass="13998">MRRRADWTRRRAQPKRAGVLTGRPPPQAATVAPRTGWSADADGVARRLPEQQTAFAPPRDGLPPGTTGCHTGPMRDPSGASVGLPRLASLVRRASSATRHLHHFRWRSPDPFSGSSLYACRCGEVRPGL</sequence>
<evidence type="ECO:0000256" key="1">
    <source>
        <dbReference type="SAM" id="MobiDB-lite"/>
    </source>
</evidence>
<gene>
    <name evidence="2" type="ordered locus">BLASA_0394</name>
</gene>
<reference evidence="2 3" key="1">
    <citation type="journal article" date="2012" name="J. Bacteriol.">
        <title>Genome Sequence of Blastococcus saxobsidens DD2, a Stone-Inhabiting Bacterium.</title>
        <authorList>
            <person name="Chouaia B."/>
            <person name="Crotti E."/>
            <person name="Brusetti L."/>
            <person name="Daffonchio D."/>
            <person name="Essoussi I."/>
            <person name="Nouioui I."/>
            <person name="Sbissi I."/>
            <person name="Ghodhbane-Gtari F."/>
            <person name="Gtari M."/>
            <person name="Vacherie B."/>
            <person name="Barbe V."/>
            <person name="Medigue C."/>
            <person name="Gury J."/>
            <person name="Pujic P."/>
            <person name="Normand P."/>
        </authorList>
    </citation>
    <scope>NUCLEOTIDE SEQUENCE [LARGE SCALE GENOMIC DNA]</scope>
    <source>
        <strain evidence="2 3">DD2</strain>
    </source>
</reference>
<dbReference type="AlphaFoldDB" id="H6RN13"/>
<keyword evidence="3" id="KW-1185">Reference proteome</keyword>
<accession>H6RN13</accession>
<organism evidence="2 3">
    <name type="scientific">Blastococcus saxobsidens (strain DD2)</name>
    <dbReference type="NCBI Taxonomy" id="1146883"/>
    <lineage>
        <taxon>Bacteria</taxon>
        <taxon>Bacillati</taxon>
        <taxon>Actinomycetota</taxon>
        <taxon>Actinomycetes</taxon>
        <taxon>Geodermatophilales</taxon>
        <taxon>Geodermatophilaceae</taxon>
        <taxon>Blastococcus</taxon>
    </lineage>
</organism>
<dbReference type="Proteomes" id="UP000007517">
    <property type="component" value="Chromosome"/>
</dbReference>
<feature type="region of interest" description="Disordered" evidence="1">
    <location>
        <begin position="1"/>
        <end position="37"/>
    </location>
</feature>
<dbReference type="EMBL" id="FO117623">
    <property type="protein sequence ID" value="CCG01366.1"/>
    <property type="molecule type" value="Genomic_DNA"/>
</dbReference>